<reference evidence="2 3" key="2">
    <citation type="journal article" date="2016" name="Genome Announc.">
        <title>Complete Genome Sequence of Algoriphagus sp. Strain M8-2, Isolated from a Brackish Lake.</title>
        <authorList>
            <person name="Muraguchi Y."/>
            <person name="Kushimoto K."/>
            <person name="Ohtsubo Y."/>
            <person name="Suzuki T."/>
            <person name="Dohra H."/>
            <person name="Kimbara K."/>
            <person name="Shintani M."/>
        </authorList>
    </citation>
    <scope>NUCLEOTIDE SEQUENCE [LARGE SCALE GENOMIC DNA]</scope>
    <source>
        <strain evidence="2 3">M8-2</strain>
    </source>
</reference>
<evidence type="ECO:0000256" key="1">
    <source>
        <dbReference type="SAM" id="Phobius"/>
    </source>
</evidence>
<reference evidence="3" key="1">
    <citation type="submission" date="2015-09" db="EMBL/GenBank/DDBJ databases">
        <title>Complete sequence of Algoriphagus sp. M8-2.</title>
        <authorList>
            <person name="Shintani M."/>
        </authorList>
    </citation>
    <scope>NUCLEOTIDE SEQUENCE [LARGE SCALE GENOMIC DNA]</scope>
    <source>
        <strain evidence="3">M8-2</strain>
    </source>
</reference>
<proteinExistence type="predicted"/>
<feature type="transmembrane region" description="Helical" evidence="1">
    <location>
        <begin position="12"/>
        <end position="33"/>
    </location>
</feature>
<keyword evidence="1" id="KW-0812">Transmembrane</keyword>
<dbReference type="PATRIC" id="fig|1727163.4.peg.2107"/>
<dbReference type="Proteomes" id="UP000073816">
    <property type="component" value="Chromosome"/>
</dbReference>
<dbReference type="OrthoDB" id="916275at2"/>
<name>A0A142ENR9_9BACT</name>
<evidence type="ECO:0000313" key="2">
    <source>
        <dbReference type="EMBL" id="AMQ56774.1"/>
    </source>
</evidence>
<dbReference type="STRING" id="1727163.AO498_10080"/>
<organism evidence="2 3">
    <name type="scientific">Algoriphagus sanaruensis</name>
    <dbReference type="NCBI Taxonomy" id="1727163"/>
    <lineage>
        <taxon>Bacteria</taxon>
        <taxon>Pseudomonadati</taxon>
        <taxon>Bacteroidota</taxon>
        <taxon>Cytophagia</taxon>
        <taxon>Cytophagales</taxon>
        <taxon>Cyclobacteriaceae</taxon>
        <taxon>Algoriphagus</taxon>
    </lineage>
</organism>
<protein>
    <submittedName>
        <fullName evidence="2">Uncharacterized protein</fullName>
    </submittedName>
</protein>
<keyword evidence="1" id="KW-1133">Transmembrane helix</keyword>
<accession>A0A142ENR9</accession>
<sequence>MKEELRIFLIRLWPLWFLIIGIPVISFLIWMILPYKNLEITLIDKTVPNQDYQEHGSFYWLLDHQKIRKNNGSLYSKDSDYLGFFPSGEADFGIKKDLSKKSKADIESLASKSDLVFFADTYGVYEDDFREDTDYRPSQKIYGGLDLKDIELLTKAKEFKKTVIGEYNVMASPTPTVVRSEFERLMGIKWTGWIARFFDELDSLQNPDIPKWMRDQYTLQHGEYPLKGPGMIFIEESGRIEALLHEEDFGNETPMIRTQLMNKAGFKLPELVPYPDWFDIVLIERDYNVISYFDINPSVSGIQKLRNMGLPRFFPAAIVREIEGAKQYYFSGDFSDFRYQLGSAKFYGLPFFWRGIYLANNYTDRRGFYWNYYYPLMDQIIEQIKKDKP</sequence>
<keyword evidence="3" id="KW-1185">Reference proteome</keyword>
<gene>
    <name evidence="2" type="ORF">AO498_10080</name>
</gene>
<dbReference type="EMBL" id="CP012836">
    <property type="protein sequence ID" value="AMQ56774.1"/>
    <property type="molecule type" value="Genomic_DNA"/>
</dbReference>
<evidence type="ECO:0000313" key="3">
    <source>
        <dbReference type="Proteomes" id="UP000073816"/>
    </source>
</evidence>
<keyword evidence="1" id="KW-0472">Membrane</keyword>
<dbReference type="RefSeq" id="WP_067546859.1">
    <property type="nucleotide sequence ID" value="NZ_CP012836.1"/>
</dbReference>
<dbReference type="AlphaFoldDB" id="A0A142ENR9"/>
<dbReference type="KEGG" id="alm:AO498_10080"/>